<dbReference type="PANTHER" id="PTHR34351:SF1">
    <property type="entry name" value="SLR1927 PROTEIN"/>
    <property type="match status" value="1"/>
</dbReference>
<feature type="region of interest" description="Disordered" evidence="1">
    <location>
        <begin position="169"/>
        <end position="192"/>
    </location>
</feature>
<sequence length="361" mass="37447">MAIPALWTALLGAVMILTGLAFGPTPLLVPGVGLLMLGLVSAGWVGVAARGQVNRSLEAARVVEGEPCALRLEVSTPIGPPPGSEVVEPLLGASRRLPVDWRRREHGVSAQASFPRRGLVLPEPARLIVRDPLGLACREVRSPVSEVLVLPRVEAVRAVARPRARVRTSAAKATAGSGGAETELDSLREAPPEASATRIHWPAFARTGTLVERTLAAEADRRPLVVVDASIPASGEALDSAVRAAASLCVWLARAGGCELLLPGDRRPSAIEPGLASWPALHARLAVLEAGGGRPASERLGRGTVFWVAAGPSARPPRGLGRAGAAERYLVAPGPPPPGAAFEVAGCHGRRLARGPVRRAA</sequence>
<evidence type="ECO:0000313" key="2">
    <source>
        <dbReference type="EMBL" id="CAA9502846.1"/>
    </source>
</evidence>
<evidence type="ECO:0000256" key="1">
    <source>
        <dbReference type="SAM" id="MobiDB-lite"/>
    </source>
</evidence>
<dbReference type="EMBL" id="CADCVV010000108">
    <property type="protein sequence ID" value="CAA9502846.1"/>
    <property type="molecule type" value="Genomic_DNA"/>
</dbReference>
<reference evidence="2" key="1">
    <citation type="submission" date="2020-02" db="EMBL/GenBank/DDBJ databases">
        <authorList>
            <person name="Meier V. D."/>
        </authorList>
    </citation>
    <scope>NUCLEOTIDE SEQUENCE</scope>
    <source>
        <strain evidence="2">AVDCRST_MAG17</strain>
    </source>
</reference>
<dbReference type="AlphaFoldDB" id="A0A6J4SQV9"/>
<proteinExistence type="predicted"/>
<gene>
    <name evidence="2" type="ORF">AVDCRST_MAG17-1492</name>
</gene>
<organism evidence="2">
    <name type="scientific">uncultured Solirubrobacterales bacterium</name>
    <dbReference type="NCBI Taxonomy" id="768556"/>
    <lineage>
        <taxon>Bacteria</taxon>
        <taxon>Bacillati</taxon>
        <taxon>Actinomycetota</taxon>
        <taxon>Thermoleophilia</taxon>
        <taxon>Solirubrobacterales</taxon>
        <taxon>environmental samples</taxon>
    </lineage>
</organism>
<dbReference type="PANTHER" id="PTHR34351">
    <property type="entry name" value="SLR1927 PROTEIN-RELATED"/>
    <property type="match status" value="1"/>
</dbReference>
<protein>
    <submittedName>
        <fullName evidence="2">Uncharacterized protein</fullName>
    </submittedName>
</protein>
<accession>A0A6J4SQV9</accession>
<name>A0A6J4SQV9_9ACTN</name>